<dbReference type="PANTHER" id="PTHR23205">
    <property type="entry name" value="SPLICING FACTOR 3A SUBUNIT 2"/>
    <property type="match status" value="1"/>
</dbReference>
<evidence type="ECO:0000256" key="7">
    <source>
        <dbReference type="ARBA" id="ARBA00022737"/>
    </source>
</evidence>
<keyword evidence="4" id="KW-0507">mRNA processing</keyword>
<evidence type="ECO:0000256" key="8">
    <source>
        <dbReference type="ARBA" id="ARBA00022771"/>
    </source>
</evidence>
<evidence type="ECO:0000256" key="3">
    <source>
        <dbReference type="ARBA" id="ARBA00022553"/>
    </source>
</evidence>
<dbReference type="GO" id="GO:0003676">
    <property type="term" value="F:nucleic acid binding"/>
    <property type="evidence" value="ECO:0007669"/>
    <property type="project" value="InterPro"/>
</dbReference>
<dbReference type="FunFam" id="2.60.40.2690:FF:000001">
    <property type="entry name" value="Splicing factor 3a, subunit 2"/>
    <property type="match status" value="1"/>
</dbReference>
<comment type="subcellular location">
    <subcellularLocation>
        <location evidence="1">Nucleus</location>
    </subcellularLocation>
</comment>
<dbReference type="Pfam" id="PF12874">
    <property type="entry name" value="zf-met"/>
    <property type="match status" value="1"/>
</dbReference>
<evidence type="ECO:0000313" key="18">
    <source>
        <dbReference type="EMBL" id="OCT97625.1"/>
    </source>
</evidence>
<dbReference type="GO" id="GO:0071004">
    <property type="term" value="C:U2-type prespliceosome"/>
    <property type="evidence" value="ECO:0007669"/>
    <property type="project" value="TreeGrafter"/>
</dbReference>
<reference evidence="19" key="1">
    <citation type="journal article" date="2016" name="Nature">
        <title>Genome evolution in the allotetraploid frog Xenopus laevis.</title>
        <authorList>
            <person name="Session A.M."/>
            <person name="Uno Y."/>
            <person name="Kwon T."/>
            <person name="Chapman J.A."/>
            <person name="Toyoda A."/>
            <person name="Takahashi S."/>
            <person name="Fukui A."/>
            <person name="Hikosaka A."/>
            <person name="Suzuki A."/>
            <person name="Kondo M."/>
            <person name="van Heeringen S.J."/>
            <person name="Quigley I."/>
            <person name="Heinz S."/>
            <person name="Ogino H."/>
            <person name="Ochi H."/>
            <person name="Hellsten U."/>
            <person name="Lyons J.B."/>
            <person name="Simakov O."/>
            <person name="Putnam N."/>
            <person name="Stites J."/>
            <person name="Kuroki Y."/>
            <person name="Tanaka T."/>
            <person name="Michiue T."/>
            <person name="Watanabe M."/>
            <person name="Bogdanovic O."/>
            <person name="Lister R."/>
            <person name="Georgiou G."/>
            <person name="Paranjpe S.S."/>
            <person name="van Kruijsbergen I."/>
            <person name="Shu S."/>
            <person name="Carlson J."/>
            <person name="Kinoshita T."/>
            <person name="Ohta Y."/>
            <person name="Mawaribuchi S."/>
            <person name="Jenkins J."/>
            <person name="Grimwood J."/>
            <person name="Schmutz J."/>
            <person name="Mitros T."/>
            <person name="Mozaffari S.V."/>
            <person name="Suzuki Y."/>
            <person name="Haramoto Y."/>
            <person name="Yamamoto T.S."/>
            <person name="Takagi C."/>
            <person name="Heald R."/>
            <person name="Miller K."/>
            <person name="Haudenschild C."/>
            <person name="Kitzman J."/>
            <person name="Nakayama T."/>
            <person name="Izutsu Y."/>
            <person name="Robert J."/>
            <person name="Fortriede J."/>
            <person name="Burns K."/>
            <person name="Lotay V."/>
            <person name="Karimi K."/>
            <person name="Yasuoka Y."/>
            <person name="Dichmann D.S."/>
            <person name="Flajnik M.F."/>
            <person name="Houston D.W."/>
            <person name="Shendure J."/>
            <person name="DuPasquier L."/>
            <person name="Vize P.D."/>
            <person name="Zorn A.M."/>
            <person name="Ito M."/>
            <person name="Marcotte E.M."/>
            <person name="Wallingford J.B."/>
            <person name="Ito Y."/>
            <person name="Asashima M."/>
            <person name="Ueno N."/>
            <person name="Matsuda Y."/>
            <person name="Veenstra G.J."/>
            <person name="Fujiyama A."/>
            <person name="Harland R.M."/>
            <person name="Taira M."/>
            <person name="Rokhsar D.S."/>
        </authorList>
    </citation>
    <scope>NUCLEOTIDE SEQUENCE [LARGE SCALE GENOMIC DNA]</scope>
    <source>
        <strain evidence="19">J</strain>
    </source>
</reference>
<organism evidence="18 19">
    <name type="scientific">Xenopus laevis</name>
    <name type="common">African clawed frog</name>
    <dbReference type="NCBI Taxonomy" id="8355"/>
    <lineage>
        <taxon>Eukaryota</taxon>
        <taxon>Metazoa</taxon>
        <taxon>Chordata</taxon>
        <taxon>Craniata</taxon>
        <taxon>Vertebrata</taxon>
        <taxon>Euteleostomi</taxon>
        <taxon>Amphibia</taxon>
        <taxon>Batrachia</taxon>
        <taxon>Anura</taxon>
        <taxon>Pipoidea</taxon>
        <taxon>Pipidae</taxon>
        <taxon>Xenopodinae</taxon>
        <taxon>Xenopus</taxon>
        <taxon>Xenopus</taxon>
    </lineage>
</organism>
<dbReference type="SUPFAM" id="SSF57667">
    <property type="entry name" value="beta-beta-alpha zinc fingers"/>
    <property type="match status" value="1"/>
</dbReference>
<dbReference type="GO" id="GO:0008270">
    <property type="term" value="F:zinc ion binding"/>
    <property type="evidence" value="ECO:0007669"/>
    <property type="project" value="UniProtKB-KW"/>
</dbReference>
<name>A0A974I177_XENLA</name>
<gene>
    <name evidence="18" type="ORF">XELAEV_18009855mg</name>
</gene>
<dbReference type="InterPro" id="IPR000690">
    <property type="entry name" value="Matrin/U1-C_Znf_C2H2"/>
</dbReference>
<keyword evidence="3" id="KW-0597">Phosphoprotein</keyword>
<keyword evidence="12" id="KW-0539">Nucleus</keyword>
<accession>A0A974I177</accession>
<evidence type="ECO:0000256" key="15">
    <source>
        <dbReference type="ARBA" id="ARBA00074918"/>
    </source>
</evidence>
<dbReference type="FunFam" id="3.30.160.60:FF:001216">
    <property type="entry name" value="Splicing factor 3A subunit 2"/>
    <property type="match status" value="1"/>
</dbReference>
<dbReference type="EMBL" id="CM004467">
    <property type="protein sequence ID" value="OCT97625.1"/>
    <property type="molecule type" value="Genomic_DNA"/>
</dbReference>
<evidence type="ECO:0000256" key="1">
    <source>
        <dbReference type="ARBA" id="ARBA00004123"/>
    </source>
</evidence>
<keyword evidence="8" id="KW-0863">Zinc-finger</keyword>
<evidence type="ECO:0000256" key="5">
    <source>
        <dbReference type="ARBA" id="ARBA00022723"/>
    </source>
</evidence>
<dbReference type="Gene3D" id="2.60.40.2690">
    <property type="match status" value="1"/>
</dbReference>
<dbReference type="SMART" id="SM00451">
    <property type="entry name" value="ZnF_U1"/>
    <property type="match status" value="1"/>
</dbReference>
<keyword evidence="6" id="KW-0747">Spliceosome</keyword>
<evidence type="ECO:0000256" key="14">
    <source>
        <dbReference type="ARBA" id="ARBA00063783"/>
    </source>
</evidence>
<dbReference type="Pfam" id="PF16835">
    <property type="entry name" value="SF3A2"/>
    <property type="match status" value="1"/>
</dbReference>
<evidence type="ECO:0000256" key="10">
    <source>
        <dbReference type="ARBA" id="ARBA00022990"/>
    </source>
</evidence>
<evidence type="ECO:0000256" key="11">
    <source>
        <dbReference type="ARBA" id="ARBA00023187"/>
    </source>
</evidence>
<evidence type="ECO:0000256" key="13">
    <source>
        <dbReference type="ARBA" id="ARBA00055377"/>
    </source>
</evidence>
<feature type="region of interest" description="Disordered" evidence="16">
    <location>
        <begin position="1"/>
        <end position="27"/>
    </location>
</feature>
<dbReference type="KEGG" id="xla:379832"/>
<feature type="compositionally biased region" description="Pro residues" evidence="16">
    <location>
        <begin position="245"/>
        <end position="405"/>
    </location>
</feature>
<feature type="domain" description="Matrin-type" evidence="17">
    <location>
        <begin position="54"/>
        <end position="84"/>
    </location>
</feature>
<dbReference type="InterPro" id="IPR052092">
    <property type="entry name" value="SF3A2"/>
</dbReference>
<evidence type="ECO:0000256" key="16">
    <source>
        <dbReference type="SAM" id="MobiDB-lite"/>
    </source>
</evidence>
<dbReference type="InterPro" id="IPR013087">
    <property type="entry name" value="Znf_C2H2_type"/>
</dbReference>
<dbReference type="OrthoDB" id="10250970at2759"/>
<dbReference type="InterPro" id="IPR036236">
    <property type="entry name" value="Znf_C2H2_sf"/>
</dbReference>
<keyword evidence="9" id="KW-0862">Zinc</keyword>
<evidence type="ECO:0000256" key="6">
    <source>
        <dbReference type="ARBA" id="ARBA00022728"/>
    </source>
</evidence>
<keyword evidence="10" id="KW-0007">Acetylation</keyword>
<evidence type="ECO:0000256" key="4">
    <source>
        <dbReference type="ARBA" id="ARBA00022664"/>
    </source>
</evidence>
<protein>
    <recommendedName>
        <fullName evidence="15">Splicing factor 3A subunit 2</fullName>
    </recommendedName>
</protein>
<comment type="subunit">
    <text evidence="14">Component of the 17S U2 SnRNP complex, a ribonucleoprotein complex that contains small nuclear RNA (snRNA) U2 and a number of specific proteins. Part of the SF3A subcomplex of the 17S U2 SnRNP complex which is composed of three subunits; SF3A3/SAP61, SF3A2/SAP62 and SF3A1/SAP114. SF3A associates with the splicing factor SF3B and a 12S RNA unit to form the mature 17S U2 small nuclear ribonucleoprotein complex (17S U2 snRNP). Identified in the spliceosome 'E' complex, a precursor of the spliceosome 'A' complex. Identified in the spliceosome 'A' and 'B' complexes. Identified in the spliceosome 'C' complex. Interacts with HTATSF1.</text>
</comment>
<proteinExistence type="inferred from homology"/>
<evidence type="ECO:0000256" key="12">
    <source>
        <dbReference type="ARBA" id="ARBA00023242"/>
    </source>
</evidence>
<feature type="region of interest" description="Disordered" evidence="16">
    <location>
        <begin position="215"/>
        <end position="405"/>
    </location>
</feature>
<dbReference type="GO" id="GO:0071013">
    <property type="term" value="C:catalytic step 2 spliceosome"/>
    <property type="evidence" value="ECO:0007669"/>
    <property type="project" value="TreeGrafter"/>
</dbReference>
<dbReference type="PROSITE" id="PS50171">
    <property type="entry name" value="ZF_MATRIN"/>
    <property type="match status" value="1"/>
</dbReference>
<dbReference type="PANTHER" id="PTHR23205:SF0">
    <property type="entry name" value="SPLICING FACTOR 3A SUBUNIT 2"/>
    <property type="match status" value="1"/>
</dbReference>
<keyword evidence="11" id="KW-0508">mRNA splicing</keyword>
<dbReference type="Gene3D" id="3.30.160.60">
    <property type="entry name" value="Classic Zinc Finger"/>
    <property type="match status" value="1"/>
</dbReference>
<keyword evidence="7" id="KW-0677">Repeat</keyword>
<dbReference type="OMA" id="EFWIQIM"/>
<dbReference type="Proteomes" id="UP000694892">
    <property type="component" value="Chromosome 1S"/>
</dbReference>
<evidence type="ECO:0000256" key="9">
    <source>
        <dbReference type="ARBA" id="ARBA00022833"/>
    </source>
</evidence>
<feature type="compositionally biased region" description="Pro residues" evidence="16">
    <location>
        <begin position="218"/>
        <end position="236"/>
    </location>
</feature>
<comment type="function">
    <text evidence="13">Component of the 17S U2 SnRNP complex of the spliceosome, a large ribonucleoprotein complex that removes introns from transcribed pre-mRNAs. The 17S U2 SnRNP complex (1) directly participates in early spliceosome assembly and (2) mediates recognition of the intron branch site during pre-mRNA splicing by promoting the selection of the pre-mRNA branch-site adenosine, the nucleophile for the first step of splicing. Within the 17S U2 SnRNP complex, SF3A2 is part of the SF3A subcomplex that contributes to the assembly of the 17S U2 snRNP, and the subsequent assembly of the pre-spliceosome 'E' complex and the pre-catalytic spliceosome 'A' complex. Involved in pre-mRNA splicing as a component of pre-catalytic spliceosome 'B' complexes, including the Bact complex. Interacts directly with the duplex formed by U2 snRNA and the intron.</text>
</comment>
<evidence type="ECO:0000256" key="2">
    <source>
        <dbReference type="ARBA" id="ARBA00008995"/>
    </source>
</evidence>
<evidence type="ECO:0000313" key="19">
    <source>
        <dbReference type="Proteomes" id="UP000694892"/>
    </source>
</evidence>
<dbReference type="InterPro" id="IPR003604">
    <property type="entry name" value="Matrin/U1-like-C_Znf_C2H2"/>
</dbReference>
<evidence type="ECO:0000259" key="17">
    <source>
        <dbReference type="PROSITE" id="PS50171"/>
    </source>
</evidence>
<keyword evidence="5" id="KW-0479">Metal-binding</keyword>
<dbReference type="GO" id="GO:0000245">
    <property type="term" value="P:spliceosomal complex assembly"/>
    <property type="evidence" value="ECO:0007669"/>
    <property type="project" value="TreeGrafter"/>
</dbReference>
<comment type="similarity">
    <text evidence="2">Belongs to the SF3A2 family.</text>
</comment>
<dbReference type="GO" id="GO:0005686">
    <property type="term" value="C:U2 snRNP"/>
    <property type="evidence" value="ECO:0007669"/>
    <property type="project" value="TreeGrafter"/>
</dbReference>
<dbReference type="AlphaFoldDB" id="A0A974I177"/>
<dbReference type="InterPro" id="IPR031781">
    <property type="entry name" value="SF3A2_dom"/>
</dbReference>
<dbReference type="SMART" id="SM01050">
    <property type="entry name" value="CactinC_cactus"/>
    <property type="match status" value="1"/>
</dbReference>
<sequence length="405" mass="43674">MDFQHRAGGKTGSGGVASASESNRDRRERLRQLALETIDINKDPYFMKNHLGSYECKLCLTLHNNEGSYLAHTQGKKHQTNLARRAAKEAKEAPAQPAPEKVKVEVKKFVKIGRPGYKVTKQRDPEMGQQSLLFQIDYPEIAESIMPRHRFMSAYEQRIEPPDRRWQYLLMAAEPYETIAFKVPSREIDKVEGKFWTHWNRETKQFFLQFHFKTEKPPQAPTLPPAPPGVKRPVPPAINGMQTRPPMPENMPPRPPGGLPMPPMPPGTPAPPVPPPQLPPAPVPPPGVPPPVPPPSLPPPGVPPPGVPPLPPNPSVPPPGVPPPGIRPPGIPPPGVPPPPTPGVPPPPAPGVPPPPTPGVPPPPAPGVPPPPAPGVLPPGPMPPMMRPPLPSDGPTNIPPPPPNN</sequence>